<dbReference type="AlphaFoldDB" id="A0A9P7SKE1"/>
<accession>A0A9P7SKE1</accession>
<evidence type="ECO:0000313" key="2">
    <source>
        <dbReference type="Proteomes" id="UP000706124"/>
    </source>
</evidence>
<keyword evidence="2" id="KW-1185">Reference proteome</keyword>
<reference evidence="1 2" key="1">
    <citation type="journal article" date="2020" name="bioRxiv">
        <title>Whole genome comparisons of ergot fungi reveals the divergence and evolution of species within the genus Claviceps are the result of varying mechanisms driving genome evolution and host range expansion.</title>
        <authorList>
            <person name="Wyka S.A."/>
            <person name="Mondo S.J."/>
            <person name="Liu M."/>
            <person name="Dettman J."/>
            <person name="Nalam V."/>
            <person name="Broders K.D."/>
        </authorList>
    </citation>
    <scope>NUCLEOTIDE SEQUENCE [LARGE SCALE GENOMIC DNA]</scope>
    <source>
        <strain evidence="1 2">CCC 1485</strain>
    </source>
</reference>
<evidence type="ECO:0000313" key="1">
    <source>
        <dbReference type="EMBL" id="KAG5946362.1"/>
    </source>
</evidence>
<sequence>MPISGREQCSSRLEIGQRLSLGFPEDSLFVQLAANHARDLGPVVMSSEPRKTFFINRSRFNKHAATVDVLVEAFEDTQDTHAGAGSRFA</sequence>
<comment type="caution">
    <text evidence="1">The sequence shown here is derived from an EMBL/GenBank/DDBJ whole genome shotgun (WGS) entry which is preliminary data.</text>
</comment>
<name>A0A9P7SKE1_9HYPO</name>
<dbReference type="Proteomes" id="UP000706124">
    <property type="component" value="Unassembled WGS sequence"/>
</dbReference>
<protein>
    <submittedName>
        <fullName evidence="1">Uncharacterized protein</fullName>
    </submittedName>
</protein>
<gene>
    <name evidence="1" type="ORF">E4U60_004200</name>
</gene>
<organism evidence="1 2">
    <name type="scientific">Claviceps pazoutovae</name>
    <dbReference type="NCBI Taxonomy" id="1649127"/>
    <lineage>
        <taxon>Eukaryota</taxon>
        <taxon>Fungi</taxon>
        <taxon>Dikarya</taxon>
        <taxon>Ascomycota</taxon>
        <taxon>Pezizomycotina</taxon>
        <taxon>Sordariomycetes</taxon>
        <taxon>Hypocreomycetidae</taxon>
        <taxon>Hypocreales</taxon>
        <taxon>Clavicipitaceae</taxon>
        <taxon>Claviceps</taxon>
    </lineage>
</organism>
<proteinExistence type="predicted"/>
<dbReference type="EMBL" id="SRPO01000034">
    <property type="protein sequence ID" value="KAG5946362.1"/>
    <property type="molecule type" value="Genomic_DNA"/>
</dbReference>